<proteinExistence type="predicted"/>
<sequence length="234" mass="25794">MIVITLVISTLALFFSSIFGQKMWRPILMTIFGLTFIASLVFIVQNDHNHYGMKTVTETKTHTLVSSADAKGMSMLLYHPLGNGTEKVYLYRTDANQSKPKATQTEKTTNSVQKNADKAVLVTTTKYRVHQNNTAKFWFGISGNDHEFVSRHNTFKVAKGWFVLSDVQAKQLAKTLKGQQAQLKTGAENAGKQAVMAAMQANPAMTADQQQAVAKKAAIAYQQAAMAKVMATLK</sequence>
<feature type="transmembrane region" description="Helical" evidence="1">
    <location>
        <begin position="27"/>
        <end position="44"/>
    </location>
</feature>
<dbReference type="InterPro" id="IPR032083">
    <property type="entry name" value="DUF4811"/>
</dbReference>
<gene>
    <name evidence="2" type="ORF">DT351_08815</name>
</gene>
<reference evidence="2 3" key="1">
    <citation type="submission" date="2018-07" db="EMBL/GenBank/DDBJ databases">
        <title>Lactobacillus curvatus genome sequence.</title>
        <authorList>
            <person name="Prechtl R."/>
        </authorList>
    </citation>
    <scope>NUCLEOTIDE SEQUENCE [LARGE SCALE GENOMIC DNA]</scope>
    <source>
        <strain evidence="2 3">TMW 1.1928</strain>
    </source>
</reference>
<evidence type="ECO:0000256" key="1">
    <source>
        <dbReference type="SAM" id="Phobius"/>
    </source>
</evidence>
<protein>
    <submittedName>
        <fullName evidence="2">DUF4811 domain-containing protein</fullName>
    </submittedName>
</protein>
<dbReference type="AlphaFoldDB" id="A0A385AFL0"/>
<organism evidence="2 3">
    <name type="scientific">Latilactobacillus curvatus</name>
    <name type="common">Lactobacillus curvatus</name>
    <dbReference type="NCBI Taxonomy" id="28038"/>
    <lineage>
        <taxon>Bacteria</taxon>
        <taxon>Bacillati</taxon>
        <taxon>Bacillota</taxon>
        <taxon>Bacilli</taxon>
        <taxon>Lactobacillales</taxon>
        <taxon>Lactobacillaceae</taxon>
        <taxon>Latilactobacillus</taxon>
    </lineage>
</organism>
<keyword evidence="1" id="KW-0812">Transmembrane</keyword>
<name>A0A385AFL0_LATCU</name>
<accession>A0A385AFL0</accession>
<evidence type="ECO:0000313" key="3">
    <source>
        <dbReference type="Proteomes" id="UP000257607"/>
    </source>
</evidence>
<dbReference type="Proteomes" id="UP000257607">
    <property type="component" value="Chromosome"/>
</dbReference>
<dbReference type="RefSeq" id="WP_076786977.1">
    <property type="nucleotide sequence ID" value="NZ_CABIVZ010000025.1"/>
</dbReference>
<dbReference type="EMBL" id="CP031003">
    <property type="protein sequence ID" value="AXN36427.1"/>
    <property type="molecule type" value="Genomic_DNA"/>
</dbReference>
<evidence type="ECO:0000313" key="2">
    <source>
        <dbReference type="EMBL" id="AXN36427.1"/>
    </source>
</evidence>
<keyword evidence="1" id="KW-0472">Membrane</keyword>
<dbReference type="Pfam" id="PF16069">
    <property type="entry name" value="DUF4811"/>
    <property type="match status" value="1"/>
</dbReference>
<keyword evidence="1" id="KW-1133">Transmembrane helix</keyword>